<dbReference type="SUPFAM" id="SSF53822">
    <property type="entry name" value="Periplasmic binding protein-like I"/>
    <property type="match status" value="1"/>
</dbReference>
<dbReference type="PANTHER" id="PTHR46847:SF1">
    <property type="entry name" value="D-ALLOSE-BINDING PERIPLASMIC PROTEIN-RELATED"/>
    <property type="match status" value="1"/>
</dbReference>
<reference evidence="7 9" key="2">
    <citation type="submission" date="2020-08" db="EMBL/GenBank/DDBJ databases">
        <title>The isolate Caproiciproducens sp. 7D4C2 produces n-caproate at mildly acidic conditions from hexoses: genome and rBOX comparison with related strains and chain-elongating bacteria.</title>
        <authorList>
            <person name="Esquivel-Elizondo S."/>
            <person name="Bagci C."/>
            <person name="Temovska M."/>
            <person name="Jeon B.S."/>
            <person name="Bessarab I."/>
            <person name="Williams R.B.H."/>
            <person name="Huson D.H."/>
            <person name="Angenent L.T."/>
        </authorList>
    </citation>
    <scope>NUCLEOTIDE SEQUENCE [LARGE SCALE GENOMIC DNA]</scope>
    <source>
        <strain evidence="7 9">7D4C2</strain>
    </source>
</reference>
<keyword evidence="8" id="KW-1185">Reference proteome</keyword>
<evidence type="ECO:0000313" key="7">
    <source>
        <dbReference type="EMBL" id="QNK40045.1"/>
    </source>
</evidence>
<dbReference type="KEGG" id="cfem:HCR03_15260"/>
<dbReference type="Gene3D" id="3.40.50.2300">
    <property type="match status" value="2"/>
</dbReference>
<dbReference type="GO" id="GO:0030313">
    <property type="term" value="C:cell envelope"/>
    <property type="evidence" value="ECO:0007669"/>
    <property type="project" value="UniProtKB-SubCell"/>
</dbReference>
<evidence type="ECO:0000256" key="2">
    <source>
        <dbReference type="ARBA" id="ARBA00007639"/>
    </source>
</evidence>
<comment type="subcellular location">
    <subcellularLocation>
        <location evidence="1">Cell envelope</location>
    </subcellularLocation>
</comment>
<dbReference type="Proteomes" id="UP000515909">
    <property type="component" value="Chromosome"/>
</dbReference>
<evidence type="ECO:0000313" key="8">
    <source>
        <dbReference type="Proteomes" id="UP000469440"/>
    </source>
</evidence>
<proteinExistence type="inferred from homology"/>
<dbReference type="EMBL" id="CP060286">
    <property type="protein sequence ID" value="QNK40045.1"/>
    <property type="molecule type" value="Genomic_DNA"/>
</dbReference>
<reference evidence="6 8" key="1">
    <citation type="submission" date="2019-09" db="EMBL/GenBank/DDBJ databases">
        <title>Genome sequence of Clostridium sp. EA1.</title>
        <authorList>
            <person name="Poehlein A."/>
            <person name="Bengelsdorf F.R."/>
            <person name="Daniel R."/>
        </authorList>
    </citation>
    <scope>NUCLEOTIDE SEQUENCE [LARGE SCALE GENOMIC DNA]</scope>
    <source>
        <strain evidence="6 8">EA1</strain>
    </source>
</reference>
<protein>
    <submittedName>
        <fullName evidence="6">Ribose import binding protein RbsB</fullName>
    </submittedName>
    <submittedName>
        <fullName evidence="7">Substrate-binding domain-containing protein</fullName>
    </submittedName>
</protein>
<sequence length="329" mass="33735">MKKKLLAAFLSSVMILGAAAGCSQGSQSASAAGGESGSSAGAASSQAAGEKNHKVILITMDSIDQHWVSVDKGCKKAVAELNNVDYKWLAPDKKDDAQQIERVNTAIADNADAILIAANGPDAITSALEDAKSKGIKIIYVDSAAKTEGEATFATNNEAAGKQAGEQMLEALQKAGKTSGKIGVVNVNSATASTVAREKGFRSAFDGKGYELLATQYSEGDAAKSQDIADNYITQGAVGLFGANEGCTVGVGNAIKGSGKSDLVGVGFDKSDSIYSLIKDGSLLCTMAQNPEVMGYEGMKAAVSILSGQTIENKDVDTGVSVLTKDKIS</sequence>
<name>A0A6N8I562_9FIRM</name>
<evidence type="ECO:0000256" key="3">
    <source>
        <dbReference type="ARBA" id="ARBA00022729"/>
    </source>
</evidence>
<dbReference type="PANTHER" id="PTHR46847">
    <property type="entry name" value="D-ALLOSE-BINDING PERIPLASMIC PROTEIN-RELATED"/>
    <property type="match status" value="1"/>
</dbReference>
<dbReference type="PROSITE" id="PS51257">
    <property type="entry name" value="PROKAR_LIPOPROTEIN"/>
    <property type="match status" value="1"/>
</dbReference>
<dbReference type="OrthoDB" id="569491at2"/>
<dbReference type="Proteomes" id="UP000469440">
    <property type="component" value="Unassembled WGS sequence"/>
</dbReference>
<evidence type="ECO:0000259" key="5">
    <source>
        <dbReference type="Pfam" id="PF13407"/>
    </source>
</evidence>
<evidence type="ECO:0000313" key="6">
    <source>
        <dbReference type="EMBL" id="MVB13108.1"/>
    </source>
</evidence>
<evidence type="ECO:0000313" key="9">
    <source>
        <dbReference type="Proteomes" id="UP000515909"/>
    </source>
</evidence>
<dbReference type="Pfam" id="PF13407">
    <property type="entry name" value="Peripla_BP_4"/>
    <property type="match status" value="1"/>
</dbReference>
<dbReference type="AlphaFoldDB" id="A0A6N8I562"/>
<dbReference type="GO" id="GO:0030246">
    <property type="term" value="F:carbohydrate binding"/>
    <property type="evidence" value="ECO:0007669"/>
    <property type="project" value="UniProtKB-ARBA"/>
</dbReference>
<feature type="domain" description="Periplasmic binding protein" evidence="5">
    <location>
        <begin position="60"/>
        <end position="309"/>
    </location>
</feature>
<evidence type="ECO:0000256" key="4">
    <source>
        <dbReference type="SAM" id="SignalP"/>
    </source>
</evidence>
<accession>A0A7G8T8V4</accession>
<keyword evidence="3 4" id="KW-0732">Signal</keyword>
<evidence type="ECO:0000256" key="1">
    <source>
        <dbReference type="ARBA" id="ARBA00004196"/>
    </source>
</evidence>
<dbReference type="InterPro" id="IPR028082">
    <property type="entry name" value="Peripla_BP_I"/>
</dbReference>
<accession>A0A6N8I562</accession>
<dbReference type="InterPro" id="IPR025997">
    <property type="entry name" value="SBP_2_dom"/>
</dbReference>
<dbReference type="EMBL" id="VWXL01000110">
    <property type="protein sequence ID" value="MVB13108.1"/>
    <property type="molecule type" value="Genomic_DNA"/>
</dbReference>
<feature type="signal peptide" evidence="4">
    <location>
        <begin position="1"/>
        <end position="20"/>
    </location>
</feature>
<gene>
    <name evidence="6" type="primary">rbsB</name>
    <name evidence="6" type="ORF">CAFE_38630</name>
    <name evidence="7" type="ORF">HCR03_15260</name>
</gene>
<comment type="similarity">
    <text evidence="2">Belongs to the bacterial solute-binding protein 2 family.</text>
</comment>
<organism evidence="6 8">
    <name type="scientific">Caproicibacter fermentans</name>
    <dbReference type="NCBI Taxonomy" id="2576756"/>
    <lineage>
        <taxon>Bacteria</taxon>
        <taxon>Bacillati</taxon>
        <taxon>Bacillota</taxon>
        <taxon>Clostridia</taxon>
        <taxon>Eubacteriales</taxon>
        <taxon>Acutalibacteraceae</taxon>
        <taxon>Caproicibacter</taxon>
    </lineage>
</organism>
<dbReference type="RefSeq" id="WP_156991503.1">
    <property type="nucleotide sequence ID" value="NZ_CP060286.1"/>
</dbReference>
<feature type="chain" id="PRO_5038251974" evidence="4">
    <location>
        <begin position="21"/>
        <end position="329"/>
    </location>
</feature>